<accession>A0A8K0GL92</accession>
<gene>
    <name evidence="7" type="ORF">ILUMI_02563</name>
</gene>
<keyword evidence="4 5" id="KW-0238">DNA-binding</keyword>
<keyword evidence="8" id="KW-1185">Reference proteome</keyword>
<keyword evidence="3" id="KW-0862">Zinc</keyword>
<evidence type="ECO:0000313" key="8">
    <source>
        <dbReference type="Proteomes" id="UP000801492"/>
    </source>
</evidence>
<dbReference type="InterPro" id="IPR006612">
    <property type="entry name" value="THAP_Znf"/>
</dbReference>
<protein>
    <recommendedName>
        <fullName evidence="6">THAP-type domain-containing protein</fullName>
    </recommendedName>
</protein>
<evidence type="ECO:0000256" key="3">
    <source>
        <dbReference type="ARBA" id="ARBA00022833"/>
    </source>
</evidence>
<dbReference type="GO" id="GO:0008270">
    <property type="term" value="F:zinc ion binding"/>
    <property type="evidence" value="ECO:0007669"/>
    <property type="project" value="UniProtKB-KW"/>
</dbReference>
<dbReference type="Proteomes" id="UP000801492">
    <property type="component" value="Unassembled WGS sequence"/>
</dbReference>
<dbReference type="OrthoDB" id="6778994at2759"/>
<evidence type="ECO:0000313" key="7">
    <source>
        <dbReference type="EMBL" id="KAF2903631.1"/>
    </source>
</evidence>
<organism evidence="7 8">
    <name type="scientific">Ignelater luminosus</name>
    <name type="common">Cucubano</name>
    <name type="synonym">Pyrophorus luminosus</name>
    <dbReference type="NCBI Taxonomy" id="2038154"/>
    <lineage>
        <taxon>Eukaryota</taxon>
        <taxon>Metazoa</taxon>
        <taxon>Ecdysozoa</taxon>
        <taxon>Arthropoda</taxon>
        <taxon>Hexapoda</taxon>
        <taxon>Insecta</taxon>
        <taxon>Pterygota</taxon>
        <taxon>Neoptera</taxon>
        <taxon>Endopterygota</taxon>
        <taxon>Coleoptera</taxon>
        <taxon>Polyphaga</taxon>
        <taxon>Elateriformia</taxon>
        <taxon>Elateroidea</taxon>
        <taxon>Elateridae</taxon>
        <taxon>Agrypninae</taxon>
        <taxon>Pyrophorini</taxon>
        <taxon>Ignelater</taxon>
    </lineage>
</organism>
<sequence length="142" mass="16377">MSLMSEIKTKKCSVRGCVDNVSRRHRFPNPRKISETIIEAWRENTNNPSLANLSHDQLHKSFYVCDRHFASSDIVCGLRSLKVDAVPTEFLHKDDDGSNDLEASIHIPPKKMRMTLLDKYTTKYIGKWDLLSNMELTTIRNI</sequence>
<evidence type="ECO:0000259" key="6">
    <source>
        <dbReference type="PROSITE" id="PS50950"/>
    </source>
</evidence>
<dbReference type="SMART" id="SM00980">
    <property type="entry name" value="THAP"/>
    <property type="match status" value="1"/>
</dbReference>
<feature type="domain" description="THAP-type" evidence="6">
    <location>
        <begin position="7"/>
        <end position="90"/>
    </location>
</feature>
<proteinExistence type="predicted"/>
<dbReference type="SMART" id="SM00692">
    <property type="entry name" value="DM3"/>
    <property type="match status" value="1"/>
</dbReference>
<keyword evidence="1" id="KW-0479">Metal-binding</keyword>
<dbReference type="PROSITE" id="PS50950">
    <property type="entry name" value="ZF_THAP"/>
    <property type="match status" value="1"/>
</dbReference>
<dbReference type="SUPFAM" id="SSF57716">
    <property type="entry name" value="Glucocorticoid receptor-like (DNA-binding domain)"/>
    <property type="match status" value="1"/>
</dbReference>
<name>A0A8K0GL92_IGNLU</name>
<evidence type="ECO:0000256" key="1">
    <source>
        <dbReference type="ARBA" id="ARBA00022723"/>
    </source>
</evidence>
<reference evidence="7" key="1">
    <citation type="submission" date="2019-08" db="EMBL/GenBank/DDBJ databases">
        <title>The genome of the North American firefly Photinus pyralis.</title>
        <authorList>
            <consortium name="Photinus pyralis genome working group"/>
            <person name="Fallon T.R."/>
            <person name="Sander Lower S.E."/>
            <person name="Weng J.-K."/>
        </authorList>
    </citation>
    <scope>NUCLEOTIDE SEQUENCE</scope>
    <source>
        <strain evidence="7">TRF0915ILg1</strain>
        <tissue evidence="7">Whole body</tissue>
    </source>
</reference>
<keyword evidence="2 5" id="KW-0863">Zinc-finger</keyword>
<evidence type="ECO:0000256" key="4">
    <source>
        <dbReference type="ARBA" id="ARBA00023125"/>
    </source>
</evidence>
<comment type="caution">
    <text evidence="7">The sequence shown here is derived from an EMBL/GenBank/DDBJ whole genome shotgun (WGS) entry which is preliminary data.</text>
</comment>
<evidence type="ECO:0000256" key="5">
    <source>
        <dbReference type="PROSITE-ProRule" id="PRU00309"/>
    </source>
</evidence>
<dbReference type="GO" id="GO:0003677">
    <property type="term" value="F:DNA binding"/>
    <property type="evidence" value="ECO:0007669"/>
    <property type="project" value="UniProtKB-UniRule"/>
</dbReference>
<dbReference type="AlphaFoldDB" id="A0A8K0GL92"/>
<dbReference type="EMBL" id="VTPC01000965">
    <property type="protein sequence ID" value="KAF2903631.1"/>
    <property type="molecule type" value="Genomic_DNA"/>
</dbReference>
<evidence type="ECO:0000256" key="2">
    <source>
        <dbReference type="ARBA" id="ARBA00022771"/>
    </source>
</evidence>
<dbReference type="Pfam" id="PF05485">
    <property type="entry name" value="THAP"/>
    <property type="match status" value="1"/>
</dbReference>